<feature type="transmembrane region" description="Helical" evidence="1">
    <location>
        <begin position="29"/>
        <end position="51"/>
    </location>
</feature>
<sequence length="247" mass="27946">MDSINFDNVKAEKAKALRRYNRFRRIGRFFRAAEVSVAVLFVLWTFTRLPFAVQISGEFLRRIAGFISTPLFVFVLGNCIVVALLTKSSVEENRGSSASSNAETEIYEALVRSKPSESDEETLAEEIVYDDKEVIVVTDDSSNNIPQASLDTCSVSDEPKEYGRSKSDVCLKQSNTADHMVVIPKPSSLHRSETEKCMRIEDDNKNNNYAEDNLSNEEFQKTIEAFIAKQLMFRRQESLAVVVHNKP</sequence>
<keyword evidence="3" id="KW-1185">Reference proteome</keyword>
<name>A0A8X7TIV3_BRACI</name>
<evidence type="ECO:0000313" key="3">
    <source>
        <dbReference type="Proteomes" id="UP000886595"/>
    </source>
</evidence>
<keyword evidence="1" id="KW-0472">Membrane</keyword>
<protein>
    <recommendedName>
        <fullName evidence="4">DUF4408 domain-containing protein</fullName>
    </recommendedName>
</protein>
<dbReference type="PANTHER" id="PTHR33640">
    <property type="entry name" value="TRANSMEMBRANE PROTEIN"/>
    <property type="match status" value="1"/>
</dbReference>
<proteinExistence type="predicted"/>
<dbReference type="AlphaFoldDB" id="A0A8X7TIV3"/>
<organism evidence="2 3">
    <name type="scientific">Brassica carinata</name>
    <name type="common">Ethiopian mustard</name>
    <name type="synonym">Abyssinian cabbage</name>
    <dbReference type="NCBI Taxonomy" id="52824"/>
    <lineage>
        <taxon>Eukaryota</taxon>
        <taxon>Viridiplantae</taxon>
        <taxon>Streptophyta</taxon>
        <taxon>Embryophyta</taxon>
        <taxon>Tracheophyta</taxon>
        <taxon>Spermatophyta</taxon>
        <taxon>Magnoliopsida</taxon>
        <taxon>eudicotyledons</taxon>
        <taxon>Gunneridae</taxon>
        <taxon>Pentapetalae</taxon>
        <taxon>rosids</taxon>
        <taxon>malvids</taxon>
        <taxon>Brassicales</taxon>
        <taxon>Brassicaceae</taxon>
        <taxon>Brassiceae</taxon>
        <taxon>Brassica</taxon>
    </lineage>
</organism>
<evidence type="ECO:0000256" key="1">
    <source>
        <dbReference type="SAM" id="Phobius"/>
    </source>
</evidence>
<dbReference type="PANTHER" id="PTHR33640:SF3">
    <property type="entry name" value="DUF4408 DOMAIN-CONTAINING PROTEIN"/>
    <property type="match status" value="1"/>
</dbReference>
<comment type="caution">
    <text evidence="2">The sequence shown here is derived from an EMBL/GenBank/DDBJ whole genome shotgun (WGS) entry which is preliminary data.</text>
</comment>
<accession>A0A8X7TIV3</accession>
<dbReference type="Proteomes" id="UP000886595">
    <property type="component" value="Unassembled WGS sequence"/>
</dbReference>
<reference evidence="2 3" key="1">
    <citation type="submission" date="2020-02" db="EMBL/GenBank/DDBJ databases">
        <authorList>
            <person name="Ma Q."/>
            <person name="Huang Y."/>
            <person name="Song X."/>
            <person name="Pei D."/>
        </authorList>
    </citation>
    <scope>NUCLEOTIDE SEQUENCE [LARGE SCALE GENOMIC DNA]</scope>
    <source>
        <strain evidence="2">Sxm20200214</strain>
        <tissue evidence="2">Leaf</tissue>
    </source>
</reference>
<dbReference type="OrthoDB" id="1916829at2759"/>
<keyword evidence="1" id="KW-0812">Transmembrane</keyword>
<keyword evidence="1" id="KW-1133">Transmembrane helix</keyword>
<feature type="transmembrane region" description="Helical" evidence="1">
    <location>
        <begin position="63"/>
        <end position="85"/>
    </location>
</feature>
<gene>
    <name evidence="2" type="ORF">Bca52824_095464</name>
</gene>
<dbReference type="EMBL" id="JAAMPC010000388">
    <property type="protein sequence ID" value="KAG2242686.1"/>
    <property type="molecule type" value="Genomic_DNA"/>
</dbReference>
<evidence type="ECO:0000313" key="2">
    <source>
        <dbReference type="EMBL" id="KAG2242686.1"/>
    </source>
</evidence>
<evidence type="ECO:0008006" key="4">
    <source>
        <dbReference type="Google" id="ProtNLM"/>
    </source>
</evidence>